<name>A0A8J2LP02_9HEXA</name>
<organism evidence="1 2">
    <name type="scientific">Allacma fusca</name>
    <dbReference type="NCBI Taxonomy" id="39272"/>
    <lineage>
        <taxon>Eukaryota</taxon>
        <taxon>Metazoa</taxon>
        <taxon>Ecdysozoa</taxon>
        <taxon>Arthropoda</taxon>
        <taxon>Hexapoda</taxon>
        <taxon>Collembola</taxon>
        <taxon>Symphypleona</taxon>
        <taxon>Sminthuridae</taxon>
        <taxon>Allacma</taxon>
    </lineage>
</organism>
<comment type="caution">
    <text evidence="1">The sequence shown here is derived from an EMBL/GenBank/DDBJ whole genome shotgun (WGS) entry which is preliminary data.</text>
</comment>
<evidence type="ECO:0000313" key="1">
    <source>
        <dbReference type="EMBL" id="CAG7833737.1"/>
    </source>
</evidence>
<dbReference type="AlphaFoldDB" id="A0A8J2LP02"/>
<protein>
    <submittedName>
        <fullName evidence="1">Uncharacterized protein</fullName>
    </submittedName>
</protein>
<evidence type="ECO:0000313" key="2">
    <source>
        <dbReference type="Proteomes" id="UP000708208"/>
    </source>
</evidence>
<keyword evidence="2" id="KW-1185">Reference proteome</keyword>
<reference evidence="1" key="1">
    <citation type="submission" date="2021-06" db="EMBL/GenBank/DDBJ databases">
        <authorList>
            <person name="Hodson N. C."/>
            <person name="Mongue J. A."/>
            <person name="Jaron S. K."/>
        </authorList>
    </citation>
    <scope>NUCLEOTIDE SEQUENCE</scope>
</reference>
<sequence length="107" mass="12230">CIRICRLEKLKVIVNNEIQPNAWRSFIGQSFPTIALEHLTPLFMECSPKYKLYSYICGKGLQSANPALRSWLIQLRQFFLQPFTTHSKFDDSISTPHAAQSEVGQVS</sequence>
<dbReference type="Proteomes" id="UP000708208">
    <property type="component" value="Unassembled WGS sequence"/>
</dbReference>
<gene>
    <name evidence="1" type="ORF">AFUS01_LOCUS43324</name>
</gene>
<feature type="non-terminal residue" evidence="1">
    <location>
        <position position="1"/>
    </location>
</feature>
<accession>A0A8J2LP02</accession>
<proteinExistence type="predicted"/>
<dbReference type="EMBL" id="CAJVCH010570004">
    <property type="protein sequence ID" value="CAG7833737.1"/>
    <property type="molecule type" value="Genomic_DNA"/>
</dbReference>